<accession>A0A933L539</accession>
<dbReference type="SMART" id="SM00346">
    <property type="entry name" value="HTH_ICLR"/>
    <property type="match status" value="1"/>
</dbReference>
<keyword evidence="3" id="KW-0804">Transcription</keyword>
<evidence type="ECO:0000256" key="1">
    <source>
        <dbReference type="ARBA" id="ARBA00023015"/>
    </source>
</evidence>
<dbReference type="Pfam" id="PF09339">
    <property type="entry name" value="HTH_IclR"/>
    <property type="match status" value="1"/>
</dbReference>
<keyword evidence="2" id="KW-0238">DNA-binding</keyword>
<reference evidence="6" key="1">
    <citation type="submission" date="2020-07" db="EMBL/GenBank/DDBJ databases">
        <title>Huge and variable diversity of episymbiotic CPR bacteria and DPANN archaea in groundwater ecosystems.</title>
        <authorList>
            <person name="He C.Y."/>
            <person name="Keren R."/>
            <person name="Whittaker M."/>
            <person name="Farag I.F."/>
            <person name="Doudna J."/>
            <person name="Cate J.H.D."/>
            <person name="Banfield J.F."/>
        </authorList>
    </citation>
    <scope>NUCLEOTIDE SEQUENCE</scope>
    <source>
        <strain evidence="6">NC_groundwater_1586_Pr3_B-0.1um_66_15</strain>
    </source>
</reference>
<comment type="caution">
    <text evidence="6">The sequence shown here is derived from an EMBL/GenBank/DDBJ whole genome shotgun (WGS) entry which is preliminary data.</text>
</comment>
<dbReference type="GO" id="GO:0045892">
    <property type="term" value="P:negative regulation of DNA-templated transcription"/>
    <property type="evidence" value="ECO:0007669"/>
    <property type="project" value="TreeGrafter"/>
</dbReference>
<dbReference type="SUPFAM" id="SSF55781">
    <property type="entry name" value="GAF domain-like"/>
    <property type="match status" value="1"/>
</dbReference>
<feature type="domain" description="IclR-ED" evidence="5">
    <location>
        <begin position="51"/>
        <end position="234"/>
    </location>
</feature>
<dbReference type="InterPro" id="IPR005471">
    <property type="entry name" value="Tscrpt_reg_IclR_N"/>
</dbReference>
<proteinExistence type="predicted"/>
<dbReference type="Pfam" id="PF01614">
    <property type="entry name" value="IclR_C"/>
    <property type="match status" value="1"/>
</dbReference>
<dbReference type="GO" id="GO:0003677">
    <property type="term" value="F:DNA binding"/>
    <property type="evidence" value="ECO:0007669"/>
    <property type="project" value="UniProtKB-KW"/>
</dbReference>
<dbReference type="PANTHER" id="PTHR30136:SF35">
    <property type="entry name" value="HTH-TYPE TRANSCRIPTIONAL REGULATOR RV1719"/>
    <property type="match status" value="1"/>
</dbReference>
<evidence type="ECO:0000259" key="4">
    <source>
        <dbReference type="PROSITE" id="PS51077"/>
    </source>
</evidence>
<dbReference type="AlphaFoldDB" id="A0A933L539"/>
<dbReference type="InterPro" id="IPR029016">
    <property type="entry name" value="GAF-like_dom_sf"/>
</dbReference>
<feature type="domain" description="HTH iclR-type" evidence="4">
    <location>
        <begin position="1"/>
        <end position="50"/>
    </location>
</feature>
<dbReference type="SUPFAM" id="SSF46785">
    <property type="entry name" value="Winged helix' DNA-binding domain"/>
    <property type="match status" value="1"/>
</dbReference>
<organism evidence="6 7">
    <name type="scientific">Devosia nanyangense</name>
    <dbReference type="NCBI Taxonomy" id="1228055"/>
    <lineage>
        <taxon>Bacteria</taxon>
        <taxon>Pseudomonadati</taxon>
        <taxon>Pseudomonadota</taxon>
        <taxon>Alphaproteobacteria</taxon>
        <taxon>Hyphomicrobiales</taxon>
        <taxon>Devosiaceae</taxon>
        <taxon>Devosia</taxon>
    </lineage>
</organism>
<dbReference type="PROSITE" id="PS51077">
    <property type="entry name" value="HTH_ICLR"/>
    <property type="match status" value="1"/>
</dbReference>
<sequence length="241" mass="26173">MASHDDPLTVDQITAETGLPKTTVFRVLATLEKRAFITREATTQAYRFGEMALLVGARALGQLDVKLVARPFIEELMEETGETVHLSILNQTSALCIDKIDSRRSVRMLSFIGFRDPLYCSGVGKVLLAFQPDGERETLISSIELAKRTARTVTDRQALSEHLRGIREQGYALDLGEIEDGLSCVAAPIRDHGGRVVAAVSVSGPDSRIDEGVRRALIPVVVAKAQRVSKALGYLADGGVK</sequence>
<dbReference type="PANTHER" id="PTHR30136">
    <property type="entry name" value="HELIX-TURN-HELIX TRANSCRIPTIONAL REGULATOR, ICLR FAMILY"/>
    <property type="match status" value="1"/>
</dbReference>
<evidence type="ECO:0000313" key="6">
    <source>
        <dbReference type="EMBL" id="MBI4923297.1"/>
    </source>
</evidence>
<dbReference type="InterPro" id="IPR014757">
    <property type="entry name" value="Tscrpt_reg_IclR_C"/>
</dbReference>
<dbReference type="InterPro" id="IPR036388">
    <property type="entry name" value="WH-like_DNA-bd_sf"/>
</dbReference>
<dbReference type="GO" id="GO:0003700">
    <property type="term" value="F:DNA-binding transcription factor activity"/>
    <property type="evidence" value="ECO:0007669"/>
    <property type="project" value="TreeGrafter"/>
</dbReference>
<dbReference type="InterPro" id="IPR036390">
    <property type="entry name" value="WH_DNA-bd_sf"/>
</dbReference>
<dbReference type="Gene3D" id="3.30.450.40">
    <property type="match status" value="1"/>
</dbReference>
<dbReference type="Gene3D" id="1.10.10.10">
    <property type="entry name" value="Winged helix-like DNA-binding domain superfamily/Winged helix DNA-binding domain"/>
    <property type="match status" value="1"/>
</dbReference>
<evidence type="ECO:0000256" key="2">
    <source>
        <dbReference type="ARBA" id="ARBA00023125"/>
    </source>
</evidence>
<keyword evidence="1" id="KW-0805">Transcription regulation</keyword>
<dbReference type="InterPro" id="IPR050707">
    <property type="entry name" value="HTH_MetabolicPath_Reg"/>
</dbReference>
<gene>
    <name evidence="6" type="ORF">HY834_16265</name>
</gene>
<dbReference type="Proteomes" id="UP000782610">
    <property type="component" value="Unassembled WGS sequence"/>
</dbReference>
<evidence type="ECO:0000256" key="3">
    <source>
        <dbReference type="ARBA" id="ARBA00023163"/>
    </source>
</evidence>
<evidence type="ECO:0000259" key="5">
    <source>
        <dbReference type="PROSITE" id="PS51078"/>
    </source>
</evidence>
<name>A0A933L539_9HYPH</name>
<protein>
    <submittedName>
        <fullName evidence="6">IclR family transcriptional regulator</fullName>
    </submittedName>
</protein>
<dbReference type="EMBL" id="JACRAF010000050">
    <property type="protein sequence ID" value="MBI4923297.1"/>
    <property type="molecule type" value="Genomic_DNA"/>
</dbReference>
<evidence type="ECO:0000313" key="7">
    <source>
        <dbReference type="Proteomes" id="UP000782610"/>
    </source>
</evidence>
<dbReference type="PROSITE" id="PS51078">
    <property type="entry name" value="ICLR_ED"/>
    <property type="match status" value="1"/>
</dbReference>